<feature type="domain" description="Asparaginase/glutaminase C-terminal" evidence="5">
    <location>
        <begin position="217"/>
        <end position="325"/>
    </location>
</feature>
<comment type="caution">
    <text evidence="6">The sequence shown here is derived from an EMBL/GenBank/DDBJ whole genome shotgun (WGS) entry which is preliminary data.</text>
</comment>
<dbReference type="PROSITE" id="PS51732">
    <property type="entry name" value="ASN_GLN_ASE_3"/>
    <property type="match status" value="1"/>
</dbReference>
<dbReference type="Gene3D" id="3.40.50.1170">
    <property type="entry name" value="L-asparaginase, N-terminal domain"/>
    <property type="match status" value="1"/>
</dbReference>
<dbReference type="InterPro" id="IPR041725">
    <property type="entry name" value="L-asparaginase_I"/>
</dbReference>
<dbReference type="AlphaFoldDB" id="A0A7W9SUQ6"/>
<dbReference type="InterPro" id="IPR006034">
    <property type="entry name" value="Asparaginase/glutaminase-like"/>
</dbReference>
<organism evidence="6 7">
    <name type="scientific">Armatimonas rosea</name>
    <dbReference type="NCBI Taxonomy" id="685828"/>
    <lineage>
        <taxon>Bacteria</taxon>
        <taxon>Bacillati</taxon>
        <taxon>Armatimonadota</taxon>
        <taxon>Armatimonadia</taxon>
        <taxon>Armatimonadales</taxon>
        <taxon>Armatimonadaceae</taxon>
        <taxon>Armatimonas</taxon>
    </lineage>
</organism>
<dbReference type="InterPro" id="IPR040919">
    <property type="entry name" value="Asparaginase_C"/>
</dbReference>
<evidence type="ECO:0000256" key="1">
    <source>
        <dbReference type="PIRSR" id="PIRSR001220-1"/>
    </source>
</evidence>
<dbReference type="Proteomes" id="UP000520814">
    <property type="component" value="Unassembled WGS sequence"/>
</dbReference>
<feature type="binding site" evidence="2">
    <location>
        <position position="57"/>
    </location>
    <ligand>
        <name>substrate</name>
    </ligand>
</feature>
<keyword evidence="6" id="KW-0378">Hydrolase</keyword>
<keyword evidence="7" id="KW-1185">Reference proteome</keyword>
<feature type="active site" description="O-isoaspartyl threonine intermediate" evidence="1">
    <location>
        <position position="14"/>
    </location>
</feature>
<dbReference type="RefSeq" id="WP_184203196.1">
    <property type="nucleotide sequence ID" value="NZ_JACHGW010000005.1"/>
</dbReference>
<dbReference type="InterPro" id="IPR036152">
    <property type="entry name" value="Asp/glu_Ase-like_sf"/>
</dbReference>
<dbReference type="InterPro" id="IPR027475">
    <property type="entry name" value="Asparaginase/glutaminase_AS2"/>
</dbReference>
<dbReference type="InterPro" id="IPR037152">
    <property type="entry name" value="L-asparaginase_N_sf"/>
</dbReference>
<evidence type="ECO:0000259" key="4">
    <source>
        <dbReference type="Pfam" id="PF00710"/>
    </source>
</evidence>
<dbReference type="SMART" id="SM00870">
    <property type="entry name" value="Asparaginase"/>
    <property type="match status" value="1"/>
</dbReference>
<gene>
    <name evidence="6" type="ORF">HNQ39_005003</name>
</gene>
<feature type="domain" description="L-asparaginase N-terminal" evidence="4">
    <location>
        <begin position="5"/>
        <end position="191"/>
    </location>
</feature>
<dbReference type="CDD" id="cd08963">
    <property type="entry name" value="L-asparaginase_I"/>
    <property type="match status" value="1"/>
</dbReference>
<feature type="binding site" evidence="2">
    <location>
        <begin position="88"/>
        <end position="89"/>
    </location>
    <ligand>
        <name>substrate</name>
    </ligand>
</feature>
<dbReference type="EC" id="3.5.1.1" evidence="6"/>
<reference evidence="6 7" key="1">
    <citation type="submission" date="2020-08" db="EMBL/GenBank/DDBJ databases">
        <title>Genomic Encyclopedia of Type Strains, Phase IV (KMG-IV): sequencing the most valuable type-strain genomes for metagenomic binning, comparative biology and taxonomic classification.</title>
        <authorList>
            <person name="Goeker M."/>
        </authorList>
    </citation>
    <scope>NUCLEOTIDE SEQUENCE [LARGE SCALE GENOMIC DNA]</scope>
    <source>
        <strain evidence="6 7">DSM 23562</strain>
    </source>
</reference>
<accession>A0A7W9SUQ6</accession>
<dbReference type="InterPro" id="IPR027474">
    <property type="entry name" value="L-asparaginase_N"/>
</dbReference>
<dbReference type="PIRSF" id="PIRSF001220">
    <property type="entry name" value="L-ASNase_gatD"/>
    <property type="match status" value="1"/>
</dbReference>
<dbReference type="InterPro" id="IPR027473">
    <property type="entry name" value="L-asparaginase_C"/>
</dbReference>
<proteinExistence type="predicted"/>
<protein>
    <submittedName>
        <fullName evidence="6">L-asparaginase</fullName>
        <ecNumber evidence="6">3.5.1.1</ecNumber>
    </submittedName>
</protein>
<dbReference type="PIRSF" id="PIRSF500176">
    <property type="entry name" value="L_ASNase"/>
    <property type="match status" value="1"/>
</dbReference>
<evidence type="ECO:0000256" key="3">
    <source>
        <dbReference type="PROSITE-ProRule" id="PRU10100"/>
    </source>
</evidence>
<sequence length="350" mass="36833">MTLPRIVVIGMGGTIGMVRGGDGALRPAASVGELLDQVPAAARYAELTLVPLASLDSTNLAPSHWTALIDVVAQVQERCDGVLVLHGTDTMAYTATALSLALPRGGHLPIVFTGSQLPLKSDHTDAARNLIGALLTLRLAIRRQIAEVMIVFGDRVLRGNRAIKTSEIHFPAFDSPAFPLLGEVTAAGIRLTGLHTERTLTAPFVPDTRFDGAILTVDMTPGLPPEVLRAVLHSRHCHGIILRSLGTGNVPNVGPLSLVPVIQEATDAGIPVLVTTKFVGGSTRMGLYEPGRDALDAGALPTGDLTDVAAQVKLMAALGRGIDARDFLLTDIAGELTVTEDMEDESHDVL</sequence>
<dbReference type="Pfam" id="PF17763">
    <property type="entry name" value="Asparaginase_C"/>
    <property type="match status" value="1"/>
</dbReference>
<dbReference type="Gene3D" id="3.40.50.40">
    <property type="match status" value="1"/>
</dbReference>
<dbReference type="Pfam" id="PF00710">
    <property type="entry name" value="Asparaginase"/>
    <property type="match status" value="1"/>
</dbReference>
<dbReference type="PRINTS" id="PR00139">
    <property type="entry name" value="ASNGLNASE"/>
</dbReference>
<dbReference type="PANTHER" id="PTHR11707">
    <property type="entry name" value="L-ASPARAGINASE"/>
    <property type="match status" value="1"/>
</dbReference>
<dbReference type="GO" id="GO:0004067">
    <property type="term" value="F:asparaginase activity"/>
    <property type="evidence" value="ECO:0007669"/>
    <property type="project" value="UniProtKB-UniRule"/>
</dbReference>
<evidence type="ECO:0000313" key="7">
    <source>
        <dbReference type="Proteomes" id="UP000520814"/>
    </source>
</evidence>
<name>A0A7W9SUQ6_ARMRO</name>
<evidence type="ECO:0000259" key="5">
    <source>
        <dbReference type="Pfam" id="PF17763"/>
    </source>
</evidence>
<feature type="active site" evidence="3">
    <location>
        <position position="88"/>
    </location>
</feature>
<dbReference type="SUPFAM" id="SSF53774">
    <property type="entry name" value="Glutaminase/Asparaginase"/>
    <property type="match status" value="1"/>
</dbReference>
<dbReference type="PANTHER" id="PTHR11707:SF28">
    <property type="entry name" value="60 KDA LYSOPHOSPHOLIPASE"/>
    <property type="match status" value="1"/>
</dbReference>
<dbReference type="SFLD" id="SFLDS00057">
    <property type="entry name" value="Glutaminase/Asparaginase"/>
    <property type="match status" value="1"/>
</dbReference>
<evidence type="ECO:0000313" key="6">
    <source>
        <dbReference type="EMBL" id="MBB6053171.1"/>
    </source>
</evidence>
<dbReference type="PROSITE" id="PS00917">
    <property type="entry name" value="ASN_GLN_ASE_2"/>
    <property type="match status" value="1"/>
</dbReference>
<dbReference type="EMBL" id="JACHGW010000005">
    <property type="protein sequence ID" value="MBB6053171.1"/>
    <property type="molecule type" value="Genomic_DNA"/>
</dbReference>
<evidence type="ECO:0000256" key="2">
    <source>
        <dbReference type="PIRSR" id="PIRSR001220-2"/>
    </source>
</evidence>